<evidence type="ECO:0000313" key="11">
    <source>
        <dbReference type="EMBL" id="KAK6292740.1"/>
    </source>
</evidence>
<dbReference type="Proteomes" id="UP001356427">
    <property type="component" value="Unassembled WGS sequence"/>
</dbReference>
<keyword evidence="9" id="KW-0732">Signal</keyword>
<feature type="domain" description="FCP1 homology" evidence="10">
    <location>
        <begin position="1066"/>
        <end position="1224"/>
    </location>
</feature>
<evidence type="ECO:0000256" key="6">
    <source>
        <dbReference type="PIRSR" id="PIRSR640078-1"/>
    </source>
</evidence>
<evidence type="ECO:0000256" key="2">
    <source>
        <dbReference type="ARBA" id="ARBA00022801"/>
    </source>
</evidence>
<dbReference type="Gene3D" id="3.40.50.1000">
    <property type="entry name" value="HAD superfamily/HAD-like"/>
    <property type="match status" value="1"/>
</dbReference>
<dbReference type="CDD" id="cd07521">
    <property type="entry name" value="HAD_FCP1-like"/>
    <property type="match status" value="1"/>
</dbReference>
<dbReference type="EMBL" id="JAGTTL010000038">
    <property type="protein sequence ID" value="KAK6292740.1"/>
    <property type="molecule type" value="Genomic_DNA"/>
</dbReference>
<comment type="catalytic activity">
    <reaction evidence="4">
        <text>O-phospho-L-seryl-[protein] + H2O = L-seryl-[protein] + phosphate</text>
        <dbReference type="Rhea" id="RHEA:20629"/>
        <dbReference type="Rhea" id="RHEA-COMP:9863"/>
        <dbReference type="Rhea" id="RHEA-COMP:11604"/>
        <dbReference type="ChEBI" id="CHEBI:15377"/>
        <dbReference type="ChEBI" id="CHEBI:29999"/>
        <dbReference type="ChEBI" id="CHEBI:43474"/>
        <dbReference type="ChEBI" id="CHEBI:83421"/>
        <dbReference type="EC" id="3.1.3.16"/>
    </reaction>
</comment>
<evidence type="ECO:0000256" key="7">
    <source>
        <dbReference type="PIRSR" id="PIRSR640078-3"/>
    </source>
</evidence>
<name>A0AAN8KP78_9TELE</name>
<feature type="compositionally biased region" description="Basic and acidic residues" evidence="8">
    <location>
        <begin position="991"/>
        <end position="1017"/>
    </location>
</feature>
<feature type="compositionally biased region" description="Polar residues" evidence="8">
    <location>
        <begin position="912"/>
        <end position="922"/>
    </location>
</feature>
<dbReference type="GO" id="GO:0008420">
    <property type="term" value="F:RNA polymerase II CTD heptapeptide repeat phosphatase activity"/>
    <property type="evidence" value="ECO:0007669"/>
    <property type="project" value="InterPro"/>
</dbReference>
<keyword evidence="3" id="KW-0904">Protein phosphatase</keyword>
<dbReference type="InterPro" id="IPR023214">
    <property type="entry name" value="HAD_sf"/>
</dbReference>
<feature type="site" description="Transition state stabilizer" evidence="7">
    <location>
        <position position="1132"/>
    </location>
</feature>
<evidence type="ECO:0000256" key="3">
    <source>
        <dbReference type="ARBA" id="ARBA00022912"/>
    </source>
</evidence>
<gene>
    <name evidence="11" type="ORF">J4Q44_G00373250</name>
</gene>
<feature type="compositionally biased region" description="Polar residues" evidence="8">
    <location>
        <begin position="967"/>
        <end position="976"/>
    </location>
</feature>
<dbReference type="FunFam" id="3.40.50.1000:FF:000013">
    <property type="entry name" value="Carboxy-terminal domain RNA polymerase II polypeptide A small"/>
    <property type="match status" value="1"/>
</dbReference>
<feature type="active site" description="Proton donor" evidence="6">
    <location>
        <position position="1078"/>
    </location>
</feature>
<feature type="site" description="Transition state stabilizer" evidence="7">
    <location>
        <position position="1170"/>
    </location>
</feature>
<accession>A0AAN8KP78</accession>
<feature type="compositionally biased region" description="Acidic residues" evidence="8">
    <location>
        <begin position="1025"/>
        <end position="1042"/>
    </location>
</feature>
<comment type="catalytic activity">
    <reaction evidence="5">
        <text>O-phospho-L-threonyl-[protein] + H2O = L-threonyl-[protein] + phosphate</text>
        <dbReference type="Rhea" id="RHEA:47004"/>
        <dbReference type="Rhea" id="RHEA-COMP:11060"/>
        <dbReference type="Rhea" id="RHEA-COMP:11605"/>
        <dbReference type="ChEBI" id="CHEBI:15377"/>
        <dbReference type="ChEBI" id="CHEBI:30013"/>
        <dbReference type="ChEBI" id="CHEBI:43474"/>
        <dbReference type="ChEBI" id="CHEBI:61977"/>
        <dbReference type="EC" id="3.1.3.16"/>
    </reaction>
</comment>
<feature type="signal peptide" evidence="9">
    <location>
        <begin position="1"/>
        <end position="17"/>
    </location>
</feature>
<evidence type="ECO:0000256" key="8">
    <source>
        <dbReference type="SAM" id="MobiDB-lite"/>
    </source>
</evidence>
<organism evidence="11 12">
    <name type="scientific">Coregonus suidteri</name>
    <dbReference type="NCBI Taxonomy" id="861788"/>
    <lineage>
        <taxon>Eukaryota</taxon>
        <taxon>Metazoa</taxon>
        <taxon>Chordata</taxon>
        <taxon>Craniata</taxon>
        <taxon>Vertebrata</taxon>
        <taxon>Euteleostomi</taxon>
        <taxon>Actinopterygii</taxon>
        <taxon>Neopterygii</taxon>
        <taxon>Teleostei</taxon>
        <taxon>Protacanthopterygii</taxon>
        <taxon>Salmoniformes</taxon>
        <taxon>Salmonidae</taxon>
        <taxon>Coregoninae</taxon>
        <taxon>Coregonus</taxon>
    </lineage>
</organism>
<keyword evidence="2" id="KW-0378">Hydrolase</keyword>
<sequence length="1241" mass="140069">MSTCTLLLLSQTGCGLCEYPQQCKPPVPKELSVNYQPSGENKSLSLCLEEFKTSEPYKPIGEGQLSVYLKKHSGQSKAFDTSAKSMPAEHCEVSELIEAMDSSEPSEQSAEPCIIVDEIKNSLDYTEPQKVNGQIDPSVHSADHYNMNGEHAEESKPSVHYNRHSVGFEQCINKPCEDYPALHKHTNQCKSSELSKSFEQCTQHCECFEFSKSSEHCANDCLASVFRQHCEHCTGHFQSSEQCKPSDQHCMSFEPSKPAESSVFFEQCKIYDFIPDISESTKSIRSFEHCTGICEYSEKYNHIEHPTEYNETTMPCNEDLKPSEPTVQQIEICGLFDSEFCTTLEPIHSSDLNKPSQRYAEQVVPNESRHVSKVCEPTEQTLLTEQSSHQSAEYDIPSGHCELQNNLYEQSETSVQCELSERCNSCERCPGQHQSINDKYYEPSIALYSEEDKSSECSSIETRYFESCIDDSMNSDPLTDSAESYEALVEEGAPDKSSDDKVKFCSEIWESFDNCPDAVECEESNPDEDKPHSDAVVVEEFFDLFDKEDTYTFSQRRPYTSCFEGGGVHEHISEQLKPHVSIMNEEETHMPCAKKGLEPLALDEKINENEDFSQEEVDESYETCAEDRQLNVDCADDEASASGSFAEEETCESCFEEASAYEVDVYEAFVAKENAIKAEAHKPFVEEDELCIAEDKAGEAQANEPLVDEDNMYEHSAEEASHGSSADVSFVDDDEAYEGQNDQTYEPCFEKEKTCDEENQKIRITEDELYKPYARDKAYGSYEQCGEDCIAYGCEHTTFSTEGEAYTLCTEEKACDEEHHEYESKANESNVNQEANGFCDEEDSHDTCNEGIDDSTPETYFKDGVCTEEGEHDAPCAEESECSDSFEVITKDTVLCTEGSKPAMPDGIAFNGDQTDSSTTSLKEIDEQNKSSELCEDLNTPYLSENWEEHNGVSEHLQPSESEDFSEQVSKKTSPSFDGAEHSKNSMVSEPPEHHAEQTEPTEKSELDEKMESHEFFKIVASEQPSEESEEELSDDESEESCECEYCVPPRDQVPAKPLLPQIKSKDAGKICVVIDLDETLVHSSFKPLNNADFIIPVEIDGTVHQVYVLKRPHVDEYLRRMGELFECVLFTASLSKYADPVSDLLDKWGAFQHRLFRESCVFHRGNYVKDLSRLGRDLNKVIIVDNSPASYIFHSDNAVPVASWFDDMADTELLDLIPFFERLSKVDDVYDILKQQRTAS</sequence>
<dbReference type="InterPro" id="IPR004274">
    <property type="entry name" value="FCP1_dom"/>
</dbReference>
<evidence type="ECO:0000259" key="10">
    <source>
        <dbReference type="PROSITE" id="PS50969"/>
    </source>
</evidence>
<dbReference type="PROSITE" id="PS50969">
    <property type="entry name" value="FCP1"/>
    <property type="match status" value="1"/>
</dbReference>
<feature type="chain" id="PRO_5043003413" description="protein-serine/threonine phosphatase" evidence="9">
    <location>
        <begin position="18"/>
        <end position="1241"/>
    </location>
</feature>
<feature type="region of interest" description="Disordered" evidence="8">
    <location>
        <begin position="902"/>
        <end position="1042"/>
    </location>
</feature>
<evidence type="ECO:0000256" key="5">
    <source>
        <dbReference type="ARBA" id="ARBA00048336"/>
    </source>
</evidence>
<reference evidence="11 12" key="1">
    <citation type="submission" date="2021-04" db="EMBL/GenBank/DDBJ databases">
        <authorList>
            <person name="De Guttry C."/>
            <person name="Zahm M."/>
            <person name="Klopp C."/>
            <person name="Cabau C."/>
            <person name="Louis A."/>
            <person name="Berthelot C."/>
            <person name="Parey E."/>
            <person name="Roest Crollius H."/>
            <person name="Montfort J."/>
            <person name="Robinson-Rechavi M."/>
            <person name="Bucao C."/>
            <person name="Bouchez O."/>
            <person name="Gislard M."/>
            <person name="Lluch J."/>
            <person name="Milhes M."/>
            <person name="Lampietro C."/>
            <person name="Lopez Roques C."/>
            <person name="Donnadieu C."/>
            <person name="Braasch I."/>
            <person name="Desvignes T."/>
            <person name="Postlethwait J."/>
            <person name="Bobe J."/>
            <person name="Wedekind C."/>
            <person name="Guiguen Y."/>
        </authorList>
    </citation>
    <scope>NUCLEOTIDE SEQUENCE [LARGE SCALE GENOMIC DNA]</scope>
    <source>
        <strain evidence="11">Cs_M1</strain>
        <tissue evidence="11">Blood</tissue>
    </source>
</reference>
<dbReference type="PANTHER" id="PTHR12210">
    <property type="entry name" value="DULLARD PROTEIN PHOSPHATASE"/>
    <property type="match status" value="1"/>
</dbReference>
<dbReference type="AlphaFoldDB" id="A0AAN8KP78"/>
<proteinExistence type="predicted"/>
<evidence type="ECO:0000256" key="9">
    <source>
        <dbReference type="SAM" id="SignalP"/>
    </source>
</evidence>
<evidence type="ECO:0000256" key="1">
    <source>
        <dbReference type="ARBA" id="ARBA00013081"/>
    </source>
</evidence>
<dbReference type="InterPro" id="IPR036412">
    <property type="entry name" value="HAD-like_sf"/>
</dbReference>
<dbReference type="NCBIfam" id="TIGR02251">
    <property type="entry name" value="HIF-SF_euk"/>
    <property type="match status" value="1"/>
</dbReference>
<dbReference type="Pfam" id="PF03031">
    <property type="entry name" value="NIF"/>
    <property type="match status" value="1"/>
</dbReference>
<dbReference type="SFLD" id="SFLDG01124">
    <property type="entry name" value="C0.1:_RNA_Pol_CTD_Phosphatase"/>
    <property type="match status" value="1"/>
</dbReference>
<dbReference type="EC" id="3.1.3.16" evidence="1"/>
<comment type="caution">
    <text evidence="11">The sequence shown here is derived from an EMBL/GenBank/DDBJ whole genome shotgun (WGS) entry which is preliminary data.</text>
</comment>
<dbReference type="SMART" id="SM00577">
    <property type="entry name" value="CPDc"/>
    <property type="match status" value="1"/>
</dbReference>
<keyword evidence="12" id="KW-1185">Reference proteome</keyword>
<evidence type="ECO:0000313" key="12">
    <source>
        <dbReference type="Proteomes" id="UP001356427"/>
    </source>
</evidence>
<dbReference type="SFLD" id="SFLDS00003">
    <property type="entry name" value="Haloacid_Dehalogenase"/>
    <property type="match status" value="1"/>
</dbReference>
<feature type="active site" description="4-aspartylphosphate intermediate" evidence="6">
    <location>
        <position position="1076"/>
    </location>
</feature>
<dbReference type="InterPro" id="IPR050365">
    <property type="entry name" value="TIM50"/>
</dbReference>
<dbReference type="InterPro" id="IPR011948">
    <property type="entry name" value="Dullard_phosphatase"/>
</dbReference>
<dbReference type="InterPro" id="IPR040078">
    <property type="entry name" value="RNA_Pol_CTD_Phosphatase"/>
</dbReference>
<evidence type="ECO:0000256" key="4">
    <source>
        <dbReference type="ARBA" id="ARBA00047761"/>
    </source>
</evidence>
<protein>
    <recommendedName>
        <fullName evidence="1">protein-serine/threonine phosphatase</fullName>
        <ecNumber evidence="1">3.1.3.16</ecNumber>
    </recommendedName>
</protein>
<dbReference type="SUPFAM" id="SSF56784">
    <property type="entry name" value="HAD-like"/>
    <property type="match status" value="1"/>
</dbReference>